<dbReference type="AlphaFoldDB" id="A0A934MEQ1"/>
<feature type="region of interest" description="Disordered" evidence="1">
    <location>
        <begin position="52"/>
        <end position="75"/>
    </location>
</feature>
<accession>A0A934MEQ1</accession>
<protein>
    <submittedName>
        <fullName evidence="3">Uncharacterized protein</fullName>
    </submittedName>
</protein>
<evidence type="ECO:0000313" key="4">
    <source>
        <dbReference type="Proteomes" id="UP000602087"/>
    </source>
</evidence>
<evidence type="ECO:0000256" key="1">
    <source>
        <dbReference type="SAM" id="MobiDB-lite"/>
    </source>
</evidence>
<comment type="caution">
    <text evidence="3">The sequence shown here is derived from an EMBL/GenBank/DDBJ whole genome shotgun (WGS) entry which is preliminary data.</text>
</comment>
<keyword evidence="2" id="KW-0472">Membrane</keyword>
<reference evidence="3" key="1">
    <citation type="submission" date="2020-12" db="EMBL/GenBank/DDBJ databases">
        <title>Sanguibacter suaedae sp. nov., isolated from Suaeda aralocaspica.</title>
        <authorList>
            <person name="Ma Q."/>
        </authorList>
    </citation>
    <scope>NUCLEOTIDE SEQUENCE</scope>
    <source>
        <strain evidence="3">YZGR15</strain>
    </source>
</reference>
<name>A0A934MEQ1_9MICO</name>
<keyword evidence="2" id="KW-0812">Transmembrane</keyword>
<evidence type="ECO:0000256" key="2">
    <source>
        <dbReference type="SAM" id="Phobius"/>
    </source>
</evidence>
<dbReference type="Proteomes" id="UP000602087">
    <property type="component" value="Unassembled WGS sequence"/>
</dbReference>
<dbReference type="RefSeq" id="WP_198734475.1">
    <property type="nucleotide sequence ID" value="NZ_JAEINH010000012.1"/>
</dbReference>
<evidence type="ECO:0000313" key="3">
    <source>
        <dbReference type="EMBL" id="MBI9115904.1"/>
    </source>
</evidence>
<gene>
    <name evidence="3" type="ORF">JAV76_12855</name>
</gene>
<feature type="transmembrane region" description="Helical" evidence="2">
    <location>
        <begin position="31"/>
        <end position="48"/>
    </location>
</feature>
<feature type="transmembrane region" description="Helical" evidence="2">
    <location>
        <begin position="7"/>
        <end position="25"/>
    </location>
</feature>
<dbReference type="EMBL" id="JAEINH010000012">
    <property type="protein sequence ID" value="MBI9115904.1"/>
    <property type="molecule type" value="Genomic_DNA"/>
</dbReference>
<proteinExistence type="predicted"/>
<sequence length="75" mass="8325">MRLRLPSVWPVALVAILVTGIAGGAFEGWSWVPPLGLILVGLAAAFVPEPRRRRRTRSGRRARARTRRAARAARR</sequence>
<keyword evidence="2" id="KW-1133">Transmembrane helix</keyword>
<organism evidence="3 4">
    <name type="scientific">Sanguibacter suaedae</name>
    <dbReference type="NCBI Taxonomy" id="2795737"/>
    <lineage>
        <taxon>Bacteria</taxon>
        <taxon>Bacillati</taxon>
        <taxon>Actinomycetota</taxon>
        <taxon>Actinomycetes</taxon>
        <taxon>Micrococcales</taxon>
        <taxon>Sanguibacteraceae</taxon>
        <taxon>Sanguibacter</taxon>
    </lineage>
</organism>
<keyword evidence="4" id="KW-1185">Reference proteome</keyword>